<dbReference type="AlphaFoldDB" id="A0AA91M8Y8"/>
<evidence type="ECO:0008006" key="7">
    <source>
        <dbReference type="Google" id="ProtNLM"/>
    </source>
</evidence>
<dbReference type="SUPFAM" id="SSF140459">
    <property type="entry name" value="PE/PPE dimer-like"/>
    <property type="match status" value="1"/>
</dbReference>
<protein>
    <recommendedName>
        <fullName evidence="7">PPE family protein</fullName>
    </recommendedName>
</protein>
<evidence type="ECO:0000259" key="4">
    <source>
        <dbReference type="Pfam" id="PF18878"/>
    </source>
</evidence>
<feature type="region of interest" description="Disordered" evidence="2">
    <location>
        <begin position="416"/>
        <end position="439"/>
    </location>
</feature>
<evidence type="ECO:0000256" key="1">
    <source>
        <dbReference type="ARBA" id="ARBA00010652"/>
    </source>
</evidence>
<feature type="region of interest" description="Disordered" evidence="2">
    <location>
        <begin position="305"/>
        <end position="404"/>
    </location>
</feature>
<comment type="similarity">
    <text evidence="1">Belongs to the mycobacterial PPE family.</text>
</comment>
<proteinExistence type="inferred from homology"/>
<dbReference type="InterPro" id="IPR043641">
    <property type="entry name" value="PPE-PPW_C"/>
</dbReference>
<organism evidence="5 6">
    <name type="scientific">Mycolicibacter minnesotensis</name>
    <dbReference type="NCBI Taxonomy" id="1118379"/>
    <lineage>
        <taxon>Bacteria</taxon>
        <taxon>Bacillati</taxon>
        <taxon>Actinomycetota</taxon>
        <taxon>Actinomycetes</taxon>
        <taxon>Mycobacteriales</taxon>
        <taxon>Mycobacteriaceae</taxon>
        <taxon>Mycolicibacter</taxon>
    </lineage>
</organism>
<accession>A0AA91M8Y8</accession>
<dbReference type="Pfam" id="PF18878">
    <property type="entry name" value="PPE-PPW"/>
    <property type="match status" value="1"/>
</dbReference>
<evidence type="ECO:0000256" key="2">
    <source>
        <dbReference type="SAM" id="MobiDB-lite"/>
    </source>
</evidence>
<dbReference type="Gene3D" id="1.20.1260.20">
    <property type="entry name" value="PPE superfamily"/>
    <property type="match status" value="1"/>
</dbReference>
<dbReference type="EMBL" id="MVHZ01000001">
    <property type="protein sequence ID" value="ORB04647.1"/>
    <property type="molecule type" value="Genomic_DNA"/>
</dbReference>
<dbReference type="Pfam" id="PF00823">
    <property type="entry name" value="PPE"/>
    <property type="match status" value="1"/>
</dbReference>
<comment type="caution">
    <text evidence="5">The sequence shown here is derived from an EMBL/GenBank/DDBJ whole genome shotgun (WGS) entry which is preliminary data.</text>
</comment>
<evidence type="ECO:0000259" key="3">
    <source>
        <dbReference type="Pfam" id="PF00823"/>
    </source>
</evidence>
<sequence length="439" mass="43981">MASPPEVHSTLLSSGPGAGTLLGAAQVWHSLSYEYSSAASELISTLHLVRAGSWRGPSAERYAESHLPYLAWLEKSSSEAVSTAMQHEIGAAAYAAALATMPTLAELAANHTAHATLVATNFFGINTVPIAVNEADYARMWVQAAGVMEGYQAVSDAALASVPQAAPAPAIVAFDEGDDGADTGNGGGSNLADYLPALLQFADLFDEWIIQGIIYSIAASPAMIGSLGAAEVEELAVGPPAAAAAGAAVGAPLPRAPQVAAGASAWPAMAANPAAPGAGAAANPPAPSPAAAAPAAATISAAVAFRSPPTGGSDPHTPVGPSLTDGDKSSAPAAGAAVTSRKPASARRRRRTAAKDPGIRVSMNSELPTDRVQPASSTSPIASQRATGSLGFDGTHRRDTSSHASGLTTVNDAVFEDGPIVPMMPATWDDAGEPPPKPS</sequence>
<gene>
    <name evidence="5" type="ORF">BST33_01200</name>
</gene>
<evidence type="ECO:0000313" key="5">
    <source>
        <dbReference type="EMBL" id="ORB04647.1"/>
    </source>
</evidence>
<evidence type="ECO:0000313" key="6">
    <source>
        <dbReference type="Proteomes" id="UP000192320"/>
    </source>
</evidence>
<dbReference type="InterPro" id="IPR000030">
    <property type="entry name" value="PPE_dom"/>
</dbReference>
<dbReference type="PANTHER" id="PTHR46766">
    <property type="entry name" value="GLUTAMINE-RICH PROTEIN 2"/>
    <property type="match status" value="1"/>
</dbReference>
<reference evidence="5 6" key="1">
    <citation type="submission" date="2017-02" db="EMBL/GenBank/DDBJ databases">
        <title>The new phylogeny of genus Mycobacterium.</title>
        <authorList>
            <person name="Tortoli E."/>
            <person name="Trovato A."/>
            <person name="Cirillo D.M."/>
        </authorList>
    </citation>
    <scope>NUCLEOTIDE SEQUENCE [LARGE SCALE GENOMIC DNA]</scope>
    <source>
        <strain evidence="5 6">DSM 45633</strain>
    </source>
</reference>
<name>A0AA91M8Y8_9MYCO</name>
<keyword evidence="6" id="KW-1185">Reference proteome</keyword>
<feature type="compositionally biased region" description="Polar residues" evidence="2">
    <location>
        <begin position="374"/>
        <end position="387"/>
    </location>
</feature>
<feature type="domain" description="PPE-PPW subfamily C-terminal" evidence="4">
    <location>
        <begin position="382"/>
        <end position="428"/>
    </location>
</feature>
<dbReference type="InterPro" id="IPR038332">
    <property type="entry name" value="PPE_sf"/>
</dbReference>
<feature type="domain" description="PPE" evidence="3">
    <location>
        <begin position="1"/>
        <end position="163"/>
    </location>
</feature>
<dbReference type="PANTHER" id="PTHR46766:SF1">
    <property type="entry name" value="GLUTAMINE-RICH PROTEIN 2"/>
    <property type="match status" value="1"/>
</dbReference>
<dbReference type="GO" id="GO:0052572">
    <property type="term" value="P:response to host immune response"/>
    <property type="evidence" value="ECO:0007669"/>
    <property type="project" value="TreeGrafter"/>
</dbReference>
<dbReference type="Proteomes" id="UP000192320">
    <property type="component" value="Unassembled WGS sequence"/>
</dbReference>